<comment type="caution">
    <text evidence="1">The sequence shown here is derived from an EMBL/GenBank/DDBJ whole genome shotgun (WGS) entry which is preliminary data.</text>
</comment>
<accession>A0AAV3Y2Q7</accession>
<proteinExistence type="predicted"/>
<reference evidence="1 2" key="1">
    <citation type="journal article" date="2021" name="Elife">
        <title>Chloroplast acquisition without the gene transfer in kleptoplastic sea slugs, Plakobranchus ocellatus.</title>
        <authorList>
            <person name="Maeda T."/>
            <person name="Takahashi S."/>
            <person name="Yoshida T."/>
            <person name="Shimamura S."/>
            <person name="Takaki Y."/>
            <person name="Nagai Y."/>
            <person name="Toyoda A."/>
            <person name="Suzuki Y."/>
            <person name="Arimoto A."/>
            <person name="Ishii H."/>
            <person name="Satoh N."/>
            <person name="Nishiyama T."/>
            <person name="Hasebe M."/>
            <person name="Maruyama T."/>
            <person name="Minagawa J."/>
            <person name="Obokata J."/>
            <person name="Shigenobu S."/>
        </authorList>
    </citation>
    <scope>NUCLEOTIDE SEQUENCE [LARGE SCALE GENOMIC DNA]</scope>
</reference>
<name>A0AAV3Y2Q7_9GAST</name>
<protein>
    <submittedName>
        <fullName evidence="1">Uncharacterized protein</fullName>
    </submittedName>
</protein>
<evidence type="ECO:0000313" key="1">
    <source>
        <dbReference type="EMBL" id="GFN76914.1"/>
    </source>
</evidence>
<evidence type="ECO:0000313" key="2">
    <source>
        <dbReference type="Proteomes" id="UP000735302"/>
    </source>
</evidence>
<dbReference type="EMBL" id="BLXT01000430">
    <property type="protein sequence ID" value="GFN76914.1"/>
    <property type="molecule type" value="Genomic_DNA"/>
</dbReference>
<keyword evidence="2" id="KW-1185">Reference proteome</keyword>
<dbReference type="AlphaFoldDB" id="A0AAV3Y2Q7"/>
<organism evidence="1 2">
    <name type="scientific">Plakobranchus ocellatus</name>
    <dbReference type="NCBI Taxonomy" id="259542"/>
    <lineage>
        <taxon>Eukaryota</taxon>
        <taxon>Metazoa</taxon>
        <taxon>Spiralia</taxon>
        <taxon>Lophotrochozoa</taxon>
        <taxon>Mollusca</taxon>
        <taxon>Gastropoda</taxon>
        <taxon>Heterobranchia</taxon>
        <taxon>Euthyneura</taxon>
        <taxon>Panpulmonata</taxon>
        <taxon>Sacoglossa</taxon>
        <taxon>Placobranchoidea</taxon>
        <taxon>Plakobranchidae</taxon>
        <taxon>Plakobranchus</taxon>
    </lineage>
</organism>
<gene>
    <name evidence="1" type="ORF">PoB_000342000</name>
</gene>
<dbReference type="Proteomes" id="UP000735302">
    <property type="component" value="Unassembled WGS sequence"/>
</dbReference>
<sequence length="96" mass="10719">MATVGYTVVAKRSPVTDSISTAFHLWRHRCPSDSKLQLNLRSRSGNAINYYPINSESRRTCFLILHSHAAVTPLSVCLAERVSENLGRALNLCTHH</sequence>